<evidence type="ECO:0000313" key="1">
    <source>
        <dbReference type="EMBL" id="OOK82672.1"/>
    </source>
</evidence>
<proteinExistence type="predicted"/>
<keyword evidence="1" id="KW-0808">Transferase</keyword>
<dbReference type="Proteomes" id="UP000189229">
    <property type="component" value="Unassembled WGS sequence"/>
</dbReference>
<accession>A0A1V3XU98</accession>
<dbReference type="GO" id="GO:0008168">
    <property type="term" value="F:methyltransferase activity"/>
    <property type="evidence" value="ECO:0007669"/>
    <property type="project" value="UniProtKB-KW"/>
</dbReference>
<reference evidence="1 2" key="1">
    <citation type="submission" date="2017-02" db="EMBL/GenBank/DDBJ databases">
        <title>Complete genome sequences of Mycobacterium kansasii strains isolated from rhesus macaques.</title>
        <authorList>
            <person name="Panda A."/>
            <person name="Nagaraj S."/>
            <person name="Zhao X."/>
            <person name="Tettelin H."/>
            <person name="Detolla L.J."/>
        </authorList>
    </citation>
    <scope>NUCLEOTIDE SEQUENCE [LARGE SCALE GENOMIC DNA]</scope>
    <source>
        <strain evidence="1 2">11-3813</strain>
    </source>
</reference>
<sequence length="57" mass="6028">MPRDYVYDQGFSQERTRLAGIESLWDPGTQALLDDLGIGPAGGAWKSAPAAARCCSG</sequence>
<evidence type="ECO:0000313" key="2">
    <source>
        <dbReference type="Proteomes" id="UP000189229"/>
    </source>
</evidence>
<dbReference type="GO" id="GO:0032259">
    <property type="term" value="P:methylation"/>
    <property type="evidence" value="ECO:0007669"/>
    <property type="project" value="UniProtKB-KW"/>
</dbReference>
<keyword evidence="1" id="KW-0489">Methyltransferase</keyword>
<dbReference type="EMBL" id="MVBM01000001">
    <property type="protein sequence ID" value="OOK82672.1"/>
    <property type="molecule type" value="Genomic_DNA"/>
</dbReference>
<organism evidence="1 2">
    <name type="scientific">Mycobacterium kansasii</name>
    <dbReference type="NCBI Taxonomy" id="1768"/>
    <lineage>
        <taxon>Bacteria</taxon>
        <taxon>Bacillati</taxon>
        <taxon>Actinomycetota</taxon>
        <taxon>Actinomycetes</taxon>
        <taxon>Mycobacteriales</taxon>
        <taxon>Mycobacteriaceae</taxon>
        <taxon>Mycobacterium</taxon>
    </lineage>
</organism>
<dbReference type="AlphaFoldDB" id="A0A1V3XU98"/>
<comment type="caution">
    <text evidence="1">The sequence shown here is derived from an EMBL/GenBank/DDBJ whole genome shotgun (WGS) entry which is preliminary data.</text>
</comment>
<gene>
    <name evidence="1" type="ORF">BZL30_0150</name>
</gene>
<protein>
    <submittedName>
        <fullName evidence="1">Putative methyltransferase domain protein</fullName>
    </submittedName>
</protein>
<name>A0A1V3XU98_MYCKA</name>